<keyword evidence="3" id="KW-1185">Reference proteome</keyword>
<protein>
    <submittedName>
        <fullName evidence="2">Uncharacterized protein</fullName>
    </submittedName>
</protein>
<accession>A0AAD8MC47</accession>
<dbReference type="Proteomes" id="UP001237642">
    <property type="component" value="Unassembled WGS sequence"/>
</dbReference>
<gene>
    <name evidence="2" type="ORF">POM88_034328</name>
</gene>
<sequence>MEDESQRTTEGLDEVRSHMVVLTSAVEKNDKKLDDLMETMDFLKRNWKGKEHEQGEAGSSTRTGKHVPPKNTGYHPGFIPATPPTNLGYQKGIGDNHLPVDLQYQPHNMGFNDFSQVKTSMHPNPNLHFASSAQFIPPQAPLPPLLQQYLASLNLYSDSTISHTLPQQTFTNPPMYHPPVYPPPPNSTLGLYHHSTTTPQPYYTHQVYHPPVYPPPPNSTLGLYHHSTTTPQPYYTHQTTMGSVVVTDDCDFLEDLLDGDANVMVNRKRVLHFVYRRRKR</sequence>
<dbReference type="EMBL" id="JAUIZM010000008">
    <property type="protein sequence ID" value="KAK1368236.1"/>
    <property type="molecule type" value="Genomic_DNA"/>
</dbReference>
<organism evidence="2 3">
    <name type="scientific">Heracleum sosnowskyi</name>
    <dbReference type="NCBI Taxonomy" id="360622"/>
    <lineage>
        <taxon>Eukaryota</taxon>
        <taxon>Viridiplantae</taxon>
        <taxon>Streptophyta</taxon>
        <taxon>Embryophyta</taxon>
        <taxon>Tracheophyta</taxon>
        <taxon>Spermatophyta</taxon>
        <taxon>Magnoliopsida</taxon>
        <taxon>eudicotyledons</taxon>
        <taxon>Gunneridae</taxon>
        <taxon>Pentapetalae</taxon>
        <taxon>asterids</taxon>
        <taxon>campanulids</taxon>
        <taxon>Apiales</taxon>
        <taxon>Apiaceae</taxon>
        <taxon>Apioideae</taxon>
        <taxon>apioid superclade</taxon>
        <taxon>Tordylieae</taxon>
        <taxon>Tordyliinae</taxon>
        <taxon>Heracleum</taxon>
    </lineage>
</organism>
<name>A0AAD8MC47_9APIA</name>
<proteinExistence type="predicted"/>
<reference evidence="2" key="1">
    <citation type="submission" date="2023-02" db="EMBL/GenBank/DDBJ databases">
        <title>Genome of toxic invasive species Heracleum sosnowskyi carries increased number of genes despite the absence of recent whole-genome duplications.</title>
        <authorList>
            <person name="Schelkunov M."/>
            <person name="Shtratnikova V."/>
            <person name="Makarenko M."/>
            <person name="Klepikova A."/>
            <person name="Omelchenko D."/>
            <person name="Novikova G."/>
            <person name="Obukhova E."/>
            <person name="Bogdanov V."/>
            <person name="Penin A."/>
            <person name="Logacheva M."/>
        </authorList>
    </citation>
    <scope>NUCLEOTIDE SEQUENCE</scope>
    <source>
        <strain evidence="2">Hsosn_3</strain>
        <tissue evidence="2">Leaf</tissue>
    </source>
</reference>
<dbReference type="AlphaFoldDB" id="A0AAD8MC47"/>
<feature type="region of interest" description="Disordered" evidence="1">
    <location>
        <begin position="47"/>
        <end position="72"/>
    </location>
</feature>
<evidence type="ECO:0000313" key="2">
    <source>
        <dbReference type="EMBL" id="KAK1368236.1"/>
    </source>
</evidence>
<comment type="caution">
    <text evidence="2">The sequence shown here is derived from an EMBL/GenBank/DDBJ whole genome shotgun (WGS) entry which is preliminary data.</text>
</comment>
<reference evidence="2" key="2">
    <citation type="submission" date="2023-05" db="EMBL/GenBank/DDBJ databases">
        <authorList>
            <person name="Schelkunov M.I."/>
        </authorList>
    </citation>
    <scope>NUCLEOTIDE SEQUENCE</scope>
    <source>
        <strain evidence="2">Hsosn_3</strain>
        <tissue evidence="2">Leaf</tissue>
    </source>
</reference>
<evidence type="ECO:0000256" key="1">
    <source>
        <dbReference type="SAM" id="MobiDB-lite"/>
    </source>
</evidence>
<evidence type="ECO:0000313" key="3">
    <source>
        <dbReference type="Proteomes" id="UP001237642"/>
    </source>
</evidence>